<dbReference type="PANTHER" id="PTHR43280:SF2">
    <property type="entry name" value="HTH-TYPE TRANSCRIPTIONAL REGULATOR EXSA"/>
    <property type="match status" value="1"/>
</dbReference>
<keyword evidence="8" id="KW-1185">Reference proteome</keyword>
<gene>
    <name evidence="7" type="ORF">H8B09_23630</name>
</gene>
<accession>A0ABR8N0Q4</accession>
<reference evidence="7 8" key="1">
    <citation type="submission" date="2020-09" db="EMBL/GenBank/DDBJ databases">
        <title>Paenibacillus sp. strain PR3 16S rRNA gene Genome sequencing and assembly.</title>
        <authorList>
            <person name="Kim J."/>
        </authorList>
    </citation>
    <scope>NUCLEOTIDE SEQUENCE [LARGE SCALE GENOMIC DNA]</scope>
    <source>
        <strain evidence="7 8">PR3</strain>
    </source>
</reference>
<evidence type="ECO:0000313" key="7">
    <source>
        <dbReference type="EMBL" id="MBD3921774.1"/>
    </source>
</evidence>
<feature type="transmembrane region" description="Helical" evidence="5">
    <location>
        <begin position="6"/>
        <end position="28"/>
    </location>
</feature>
<keyword evidence="4" id="KW-0175">Coiled coil</keyword>
<evidence type="ECO:0000256" key="2">
    <source>
        <dbReference type="ARBA" id="ARBA00023125"/>
    </source>
</evidence>
<keyword evidence="3" id="KW-0804">Transcription</keyword>
<dbReference type="RefSeq" id="WP_191206054.1">
    <property type="nucleotide sequence ID" value="NZ_JACXZA010000006.1"/>
</dbReference>
<feature type="transmembrane region" description="Helical" evidence="5">
    <location>
        <begin position="297"/>
        <end position="319"/>
    </location>
</feature>
<evidence type="ECO:0000313" key="8">
    <source>
        <dbReference type="Proteomes" id="UP000609346"/>
    </source>
</evidence>
<feature type="coiled-coil region" evidence="4">
    <location>
        <begin position="345"/>
        <end position="375"/>
    </location>
</feature>
<dbReference type="PROSITE" id="PS00041">
    <property type="entry name" value="HTH_ARAC_FAMILY_1"/>
    <property type="match status" value="1"/>
</dbReference>
<evidence type="ECO:0000256" key="3">
    <source>
        <dbReference type="ARBA" id="ARBA00023163"/>
    </source>
</evidence>
<protein>
    <submittedName>
        <fullName evidence="7">Helix-turn-helix domain-containing protein</fullName>
    </submittedName>
</protein>
<keyword evidence="5" id="KW-1133">Transmembrane helix</keyword>
<dbReference type="SUPFAM" id="SSF46689">
    <property type="entry name" value="Homeodomain-like"/>
    <property type="match status" value="1"/>
</dbReference>
<sequence>MRKFPMILQLALILFCVMAIPLVIVTWFSGAQIVRNSEEAIAESSLAGLNASQMLNENALNNIAQNTVRFASAGTFDRIRSIESYVKLNAEYQNVRNANTILNELVTLNQSIDGIYSSFFYLNDADYVVSSDKGIIKLANYESIDWMGQALQERIGIQGVWYPRMNGAGIHIISFIFPLNSLSTATQGTIVINLKESQVEKYLNTSNFGNQNYWLMKANGIIISQTDKQLLLTNGNEDPELQSILEQQSTEGYEVREVDHNRLMYVWSRSNELGWINVSKYSVDELMRNTHILQKKIIVLNLVILFLGSILTVIVATWLSNPVRKLVRTVRERVHLGDGSRTNELAFLEKAFRRMQEDEEELHRLLDEKEHDVQKAAIQNLLRGEVTREIEDIFQAPYYLVVVASIDRYREYMNRTNPETRKYHRYALISQYDGLFPYDVITRCVYQGDGQFVMIINFNQELYADNGKVIAAILGIIKQQAVKTLEHSVTIGVSRCSDDIGTVPNQLAEAMEAIKQRMVAGSGCILHWKNEMAQSTKYIYPANREMRILNFIDNRSLHQIKEELDSIRNEIQTAEHVSFDNILFIYNQLAGATIKHLRENNVNTTRIFTKRGSIYAALASCDTLSEIEEHLYSFYSEIIKYFTSASESKESNHGERIVHYLNENYYKDIVFEEMAKEIGISYSYMRKIAYEMTGLSLVDYLNKLRIDKAKDMLMDSGQTIAQIASEVGYYNVRSLNHYFRKFEGMPPSSFKAAKMNGIKPID</sequence>
<evidence type="ECO:0000259" key="6">
    <source>
        <dbReference type="PROSITE" id="PS01124"/>
    </source>
</evidence>
<dbReference type="SMART" id="SM00342">
    <property type="entry name" value="HTH_ARAC"/>
    <property type="match status" value="1"/>
</dbReference>
<dbReference type="Gene3D" id="1.10.10.60">
    <property type="entry name" value="Homeodomain-like"/>
    <property type="match status" value="2"/>
</dbReference>
<comment type="caution">
    <text evidence="7">The sequence shown here is derived from an EMBL/GenBank/DDBJ whole genome shotgun (WGS) entry which is preliminary data.</text>
</comment>
<keyword evidence="1" id="KW-0805">Transcription regulation</keyword>
<dbReference type="Gene3D" id="3.30.450.20">
    <property type="entry name" value="PAS domain"/>
    <property type="match status" value="1"/>
</dbReference>
<proteinExistence type="predicted"/>
<keyword evidence="5" id="KW-0472">Membrane</keyword>
<dbReference type="Proteomes" id="UP000609346">
    <property type="component" value="Unassembled WGS sequence"/>
</dbReference>
<evidence type="ECO:0000256" key="1">
    <source>
        <dbReference type="ARBA" id="ARBA00023015"/>
    </source>
</evidence>
<dbReference type="InterPro" id="IPR009057">
    <property type="entry name" value="Homeodomain-like_sf"/>
</dbReference>
<dbReference type="PANTHER" id="PTHR43280">
    <property type="entry name" value="ARAC-FAMILY TRANSCRIPTIONAL REGULATOR"/>
    <property type="match status" value="1"/>
</dbReference>
<keyword evidence="5" id="KW-0812">Transmembrane</keyword>
<evidence type="ECO:0000256" key="5">
    <source>
        <dbReference type="SAM" id="Phobius"/>
    </source>
</evidence>
<dbReference type="EMBL" id="JACXZA010000006">
    <property type="protein sequence ID" value="MBD3921774.1"/>
    <property type="molecule type" value="Genomic_DNA"/>
</dbReference>
<dbReference type="Pfam" id="PF12833">
    <property type="entry name" value="HTH_18"/>
    <property type="match status" value="1"/>
</dbReference>
<keyword evidence="2" id="KW-0238">DNA-binding</keyword>
<organism evidence="7 8">
    <name type="scientific">Paenibacillus terricola</name>
    <dbReference type="NCBI Taxonomy" id="2763503"/>
    <lineage>
        <taxon>Bacteria</taxon>
        <taxon>Bacillati</taxon>
        <taxon>Bacillota</taxon>
        <taxon>Bacilli</taxon>
        <taxon>Bacillales</taxon>
        <taxon>Paenibacillaceae</taxon>
        <taxon>Paenibacillus</taxon>
    </lineage>
</organism>
<name>A0ABR8N0Q4_9BACL</name>
<dbReference type="InterPro" id="IPR018062">
    <property type="entry name" value="HTH_AraC-typ_CS"/>
</dbReference>
<feature type="domain" description="HTH araC/xylS-type" evidence="6">
    <location>
        <begin position="655"/>
        <end position="753"/>
    </location>
</feature>
<dbReference type="PROSITE" id="PS01124">
    <property type="entry name" value="HTH_ARAC_FAMILY_2"/>
    <property type="match status" value="1"/>
</dbReference>
<evidence type="ECO:0000256" key="4">
    <source>
        <dbReference type="SAM" id="Coils"/>
    </source>
</evidence>
<dbReference type="InterPro" id="IPR018060">
    <property type="entry name" value="HTH_AraC"/>
</dbReference>